<dbReference type="GO" id="GO:0046872">
    <property type="term" value="F:metal ion binding"/>
    <property type="evidence" value="ECO:0007669"/>
    <property type="project" value="UniProtKB-KW"/>
</dbReference>
<dbReference type="PIRSF" id="PIRSF000904">
    <property type="entry name" value="FBPtase_SBPase"/>
    <property type="match status" value="1"/>
</dbReference>
<dbReference type="FunCoup" id="A0A7M7SUL2">
    <property type="interactions" value="1194"/>
</dbReference>
<dbReference type="InterPro" id="IPR033391">
    <property type="entry name" value="FBPase_N"/>
</dbReference>
<dbReference type="FunFam" id="3.30.540.10:FF:000005">
    <property type="entry name" value="Fructose-1,6-bisphosphatase isozyme 2"/>
    <property type="match status" value="1"/>
</dbReference>
<dbReference type="PANTHER" id="PTHR11556:SF1">
    <property type="entry name" value="FRUCTOSE-BISPHOSPHATASE"/>
    <property type="match status" value="1"/>
</dbReference>
<evidence type="ECO:0000256" key="24">
    <source>
        <dbReference type="RuleBase" id="RU000508"/>
    </source>
</evidence>
<evidence type="ECO:0000256" key="3">
    <source>
        <dbReference type="ARBA" id="ARBA00004123"/>
    </source>
</evidence>
<accession>A0A7M7SUL2</accession>
<keyword evidence="9" id="KW-0963">Cytoplasm</keyword>
<dbReference type="GO" id="GO:0030388">
    <property type="term" value="P:fructose 1,6-bisphosphate metabolic process"/>
    <property type="evidence" value="ECO:0000318"/>
    <property type="project" value="GO_Central"/>
</dbReference>
<dbReference type="GO" id="GO:0005829">
    <property type="term" value="C:cytosol"/>
    <property type="evidence" value="ECO:0000318"/>
    <property type="project" value="GO_Central"/>
</dbReference>
<evidence type="ECO:0000259" key="25">
    <source>
        <dbReference type="Pfam" id="PF00316"/>
    </source>
</evidence>
<keyword evidence="13" id="KW-0106">Calcium</keyword>
<dbReference type="GeneID" id="588688"/>
<evidence type="ECO:0000256" key="6">
    <source>
        <dbReference type="ARBA" id="ARBA00004742"/>
    </source>
</evidence>
<organism evidence="27 28">
    <name type="scientific">Strongylocentrotus purpuratus</name>
    <name type="common">Purple sea urchin</name>
    <dbReference type="NCBI Taxonomy" id="7668"/>
    <lineage>
        <taxon>Eukaryota</taxon>
        <taxon>Metazoa</taxon>
        <taxon>Echinodermata</taxon>
        <taxon>Eleutherozoa</taxon>
        <taxon>Echinozoa</taxon>
        <taxon>Echinoidea</taxon>
        <taxon>Euechinoidea</taxon>
        <taxon>Echinacea</taxon>
        <taxon>Camarodonta</taxon>
        <taxon>Echinidea</taxon>
        <taxon>Strongylocentrotidae</taxon>
        <taxon>Strongylocentrotus</taxon>
    </lineage>
</organism>
<dbReference type="PIRSF" id="PIRSF500210">
    <property type="entry name" value="FBPtase"/>
    <property type="match status" value="1"/>
</dbReference>
<dbReference type="GO" id="GO:0006002">
    <property type="term" value="P:fructose 6-phosphate metabolic process"/>
    <property type="evidence" value="ECO:0000318"/>
    <property type="project" value="GO_Central"/>
</dbReference>
<dbReference type="NCBIfam" id="NF006778">
    <property type="entry name" value="PRK09293.1-1"/>
    <property type="match status" value="1"/>
</dbReference>
<dbReference type="OMA" id="RCMAVGT"/>
<dbReference type="HAMAP" id="MF_01855">
    <property type="entry name" value="FBPase_class1"/>
    <property type="match status" value="1"/>
</dbReference>
<dbReference type="GO" id="GO:0005737">
    <property type="term" value="C:cytoplasm"/>
    <property type="evidence" value="ECO:0000318"/>
    <property type="project" value="GO_Central"/>
</dbReference>
<comment type="catalytic activity">
    <reaction evidence="1">
        <text>beta-D-fructose 1,6-bisphosphate + H2O = beta-D-fructose 6-phosphate + phosphate</text>
        <dbReference type="Rhea" id="RHEA:11064"/>
        <dbReference type="ChEBI" id="CHEBI:15377"/>
        <dbReference type="ChEBI" id="CHEBI:32966"/>
        <dbReference type="ChEBI" id="CHEBI:43474"/>
        <dbReference type="ChEBI" id="CHEBI:57634"/>
        <dbReference type="EC" id="3.1.3.11"/>
    </reaction>
</comment>
<dbReference type="Proteomes" id="UP000007110">
    <property type="component" value="Unassembled WGS sequence"/>
</dbReference>
<feature type="domain" description="Fructose-1-6-bisphosphatase class I N-terminal" evidence="25">
    <location>
        <begin position="18"/>
        <end position="207"/>
    </location>
</feature>
<comment type="similarity">
    <text evidence="7 24">Belongs to the FBPase class 1 family.</text>
</comment>
<sequence>MSDTKSCAMPTTVDTDFMTLTRFMIEEQTRCEGATGEMTQLLNSIATAVKAISSNVRKAGISRLYGIAGGSNVTGDEQKKLDIISNDLFISQLKNSFTTCALVSEENEKVIEVETNRRGKYIVTFDPLDGSSNIDCLVSIGTIFGIWKKEGDPKGEVSSSDVLQPGSSMVAAGYALYGSATMIVLSTGCGVNGFQLDPAIGEFVLTDRLITIKSRGKIFSINEGYSQYWDKSIAKYVESKKYPGEGKSPYGARYIGSMVADMHRTIVYGGIFLYPAHKKSKTGKLRLLYEGAPMAFICEQAGGKATTGKERILDIIPSDIHQKTPVVMGSTFDVDDYLAIVKECEAEEKK</sequence>
<evidence type="ECO:0000256" key="19">
    <source>
        <dbReference type="ARBA" id="ARBA00037516"/>
    </source>
</evidence>
<keyword evidence="12 24" id="KW-0378">Hydrolase</keyword>
<dbReference type="InterPro" id="IPR020548">
    <property type="entry name" value="Fructose_bisphosphatase_AS"/>
</dbReference>
<dbReference type="InParanoid" id="A0A7M7SUL2"/>
<evidence type="ECO:0000256" key="15">
    <source>
        <dbReference type="ARBA" id="ARBA00022949"/>
    </source>
</evidence>
<dbReference type="OrthoDB" id="10256725at2759"/>
<dbReference type="PRINTS" id="PR00115">
    <property type="entry name" value="F16BPHPHTASE"/>
</dbReference>
<dbReference type="EnsemblMetazoa" id="XM_030976697">
    <property type="protein sequence ID" value="XP_030832557"/>
    <property type="gene ID" value="LOC588688"/>
</dbReference>
<comment type="pathway">
    <text evidence="6">Carbohydrate biosynthesis; gluconeogenesis.</text>
</comment>
<comment type="cofactor">
    <cofactor evidence="2">
        <name>Mg(2+)</name>
        <dbReference type="ChEBI" id="CHEBI:18420"/>
    </cofactor>
</comment>
<dbReference type="GO" id="GO:0030018">
    <property type="term" value="C:Z disc"/>
    <property type="evidence" value="ECO:0007669"/>
    <property type="project" value="UniProtKB-SubCell"/>
</dbReference>
<keyword evidence="15" id="KW-0965">Cell junction</keyword>
<dbReference type="UniPathway" id="UPA00138"/>
<evidence type="ECO:0000256" key="14">
    <source>
        <dbReference type="ARBA" id="ARBA00022842"/>
    </source>
</evidence>
<dbReference type="Gene3D" id="3.40.190.80">
    <property type="match status" value="1"/>
</dbReference>
<evidence type="ECO:0000256" key="16">
    <source>
        <dbReference type="ARBA" id="ARBA00023242"/>
    </source>
</evidence>
<dbReference type="GO" id="GO:0006000">
    <property type="term" value="P:fructose metabolic process"/>
    <property type="evidence" value="ECO:0000318"/>
    <property type="project" value="GO_Central"/>
</dbReference>
<evidence type="ECO:0000256" key="5">
    <source>
        <dbReference type="ARBA" id="ARBA00004282"/>
    </source>
</evidence>
<dbReference type="Gene3D" id="3.30.540.10">
    <property type="entry name" value="Fructose-1,6-Bisphosphatase, subunit A, domain 1"/>
    <property type="match status" value="1"/>
</dbReference>
<reference evidence="28" key="1">
    <citation type="submission" date="2015-02" db="EMBL/GenBank/DDBJ databases">
        <title>Genome sequencing for Strongylocentrotus purpuratus.</title>
        <authorList>
            <person name="Murali S."/>
            <person name="Liu Y."/>
            <person name="Vee V."/>
            <person name="English A."/>
            <person name="Wang M."/>
            <person name="Skinner E."/>
            <person name="Han Y."/>
            <person name="Muzny D.M."/>
            <person name="Worley K.C."/>
            <person name="Gibbs R.A."/>
        </authorList>
    </citation>
    <scope>NUCLEOTIDE SEQUENCE</scope>
</reference>
<evidence type="ECO:0000256" key="9">
    <source>
        <dbReference type="ARBA" id="ARBA00022490"/>
    </source>
</evidence>
<evidence type="ECO:0000256" key="10">
    <source>
        <dbReference type="ARBA" id="ARBA00022553"/>
    </source>
</evidence>
<dbReference type="EC" id="3.1.3.11" evidence="8"/>
<dbReference type="PROSITE" id="PS00124">
    <property type="entry name" value="FBPASE"/>
    <property type="match status" value="1"/>
</dbReference>
<evidence type="ECO:0000256" key="12">
    <source>
        <dbReference type="ARBA" id="ARBA00022801"/>
    </source>
</evidence>
<dbReference type="RefSeq" id="XP_030832557.1">
    <property type="nucleotide sequence ID" value="XM_030976697.1"/>
</dbReference>
<evidence type="ECO:0000256" key="2">
    <source>
        <dbReference type="ARBA" id="ARBA00001946"/>
    </source>
</evidence>
<dbReference type="InterPro" id="IPR044015">
    <property type="entry name" value="FBPase_C_dom"/>
</dbReference>
<dbReference type="AlphaFoldDB" id="A0A7M7SUL2"/>
<dbReference type="CDD" id="cd00354">
    <property type="entry name" value="FBPase"/>
    <property type="match status" value="1"/>
</dbReference>
<dbReference type="GO" id="GO:0070161">
    <property type="term" value="C:anchoring junction"/>
    <property type="evidence" value="ECO:0007669"/>
    <property type="project" value="UniProtKB-SubCell"/>
</dbReference>
<dbReference type="InterPro" id="IPR000146">
    <property type="entry name" value="FBPase_class-1"/>
</dbReference>
<dbReference type="Pfam" id="PF00316">
    <property type="entry name" value="FBPase"/>
    <property type="match status" value="1"/>
</dbReference>
<dbReference type="GO" id="GO:0005634">
    <property type="term" value="C:nucleus"/>
    <property type="evidence" value="ECO:0007669"/>
    <property type="project" value="UniProtKB-SubCell"/>
</dbReference>
<reference evidence="27" key="2">
    <citation type="submission" date="2021-01" db="UniProtKB">
        <authorList>
            <consortium name="EnsemblMetazoa"/>
        </authorList>
    </citation>
    <scope>IDENTIFICATION</scope>
</reference>
<evidence type="ECO:0000313" key="27">
    <source>
        <dbReference type="EnsemblMetazoa" id="XP_030832557"/>
    </source>
</evidence>
<keyword evidence="10" id="KW-0597">Phosphoprotein</keyword>
<evidence type="ECO:0000313" key="28">
    <source>
        <dbReference type="Proteomes" id="UP000007110"/>
    </source>
</evidence>
<evidence type="ECO:0000256" key="18">
    <source>
        <dbReference type="ARBA" id="ARBA00032973"/>
    </source>
</evidence>
<evidence type="ECO:0000256" key="1">
    <source>
        <dbReference type="ARBA" id="ARBA00001273"/>
    </source>
</evidence>
<protein>
    <recommendedName>
        <fullName evidence="21">Fructose-1,6-bisphosphatase isozyme 2</fullName>
        <ecNumber evidence="8">3.1.3.11</ecNumber>
    </recommendedName>
    <alternativeName>
        <fullName evidence="18">D-fructose-1,6-bisphosphate 1-phosphohydrolase</fullName>
    </alternativeName>
    <alternativeName>
        <fullName evidence="22">D-fructose-1,6-bisphosphate 1-phosphohydrolase 2</fullName>
    </alternativeName>
    <alternativeName>
        <fullName evidence="23">Muscle FBPase</fullName>
    </alternativeName>
</protein>
<keyword evidence="16" id="KW-0539">Nucleus</keyword>
<dbReference type="NCBIfam" id="NF006779">
    <property type="entry name" value="PRK09293.1-3"/>
    <property type="match status" value="1"/>
</dbReference>
<dbReference type="InterPro" id="IPR028343">
    <property type="entry name" value="FBPtase"/>
</dbReference>
<dbReference type="KEGG" id="spu:588688"/>
<dbReference type="SUPFAM" id="SSF56655">
    <property type="entry name" value="Carbohydrate phosphatase"/>
    <property type="match status" value="1"/>
</dbReference>
<evidence type="ECO:0000259" key="26">
    <source>
        <dbReference type="Pfam" id="PF18913"/>
    </source>
</evidence>
<keyword evidence="14" id="KW-0460">Magnesium</keyword>
<comment type="subunit">
    <text evidence="20">Homotetramer. Interacts with ALDOA; the interaction blocks inhibition by physiological concentrations of AMP and reduces inhibition by Ca(2+). Interacts with alpha-actinin and F-actin.</text>
</comment>
<evidence type="ECO:0000256" key="23">
    <source>
        <dbReference type="ARBA" id="ARBA00043165"/>
    </source>
</evidence>
<comment type="function">
    <text evidence="19">Catalyzes the hydrolysis of fructose 1,6-bisphosphate to fructose 6-phosphate in the presence of divalent cations and probably participates in glycogen synthesis from carbohydrate precursors, such as lactate.</text>
</comment>
<dbReference type="Pfam" id="PF18913">
    <property type="entry name" value="FBPase_C"/>
    <property type="match status" value="1"/>
</dbReference>
<keyword evidence="17 24" id="KW-0119">Carbohydrate metabolism</keyword>
<name>A0A7M7SUL2_STRPU</name>
<proteinExistence type="inferred from homology"/>
<evidence type="ECO:0000256" key="22">
    <source>
        <dbReference type="ARBA" id="ARBA00042757"/>
    </source>
</evidence>
<evidence type="ECO:0000256" key="4">
    <source>
        <dbReference type="ARBA" id="ARBA00004216"/>
    </source>
</evidence>
<dbReference type="GO" id="GO:0006094">
    <property type="term" value="P:gluconeogenesis"/>
    <property type="evidence" value="ECO:0000318"/>
    <property type="project" value="GO_Central"/>
</dbReference>
<keyword evidence="11" id="KW-0479">Metal-binding</keyword>
<evidence type="ECO:0000256" key="13">
    <source>
        <dbReference type="ARBA" id="ARBA00022837"/>
    </source>
</evidence>
<evidence type="ECO:0000256" key="17">
    <source>
        <dbReference type="ARBA" id="ARBA00023277"/>
    </source>
</evidence>
<evidence type="ECO:0000256" key="8">
    <source>
        <dbReference type="ARBA" id="ARBA00013093"/>
    </source>
</evidence>
<dbReference type="GO" id="GO:0042132">
    <property type="term" value="F:fructose 1,6-bisphosphate 1-phosphatase activity"/>
    <property type="evidence" value="ECO:0000318"/>
    <property type="project" value="GO_Central"/>
</dbReference>
<keyword evidence="28" id="KW-1185">Reference proteome</keyword>
<dbReference type="PANTHER" id="PTHR11556">
    <property type="entry name" value="FRUCTOSE-1,6-BISPHOSPHATASE-RELATED"/>
    <property type="match status" value="1"/>
</dbReference>
<feature type="domain" description="Fructose-1-6-bisphosphatase class 1 C-terminal" evidence="26">
    <location>
        <begin position="212"/>
        <end position="340"/>
    </location>
</feature>
<comment type="subcellular location">
    <subcellularLocation>
        <location evidence="5">Cell junction</location>
    </subcellularLocation>
    <subcellularLocation>
        <location evidence="4">Cytoplasm</location>
        <location evidence="4">Myofibril</location>
        <location evidence="4">Sarcomere</location>
        <location evidence="4">Z line</location>
    </subcellularLocation>
    <subcellularLocation>
        <location evidence="3">Nucleus</location>
    </subcellularLocation>
</comment>
<evidence type="ECO:0000256" key="7">
    <source>
        <dbReference type="ARBA" id="ARBA00010941"/>
    </source>
</evidence>
<evidence type="ECO:0000256" key="11">
    <source>
        <dbReference type="ARBA" id="ARBA00022723"/>
    </source>
</evidence>
<dbReference type="FunFam" id="3.40.190.80:FF:000001">
    <property type="entry name" value="Fructose-1,6-bisphosphatase class 1"/>
    <property type="match status" value="1"/>
</dbReference>
<evidence type="ECO:0000256" key="20">
    <source>
        <dbReference type="ARBA" id="ARBA00038670"/>
    </source>
</evidence>
<evidence type="ECO:0000256" key="21">
    <source>
        <dbReference type="ARBA" id="ARBA00040321"/>
    </source>
</evidence>